<dbReference type="PANTHER" id="PTHR30629">
    <property type="entry name" value="PROPHAGE INTEGRASE"/>
    <property type="match status" value="1"/>
</dbReference>
<comment type="caution">
    <text evidence="5">The sequence shown here is derived from an EMBL/GenBank/DDBJ whole genome shotgun (WGS) entry which is preliminary data.</text>
</comment>
<dbReference type="Gene3D" id="1.10.443.10">
    <property type="entry name" value="Intergrase catalytic core"/>
    <property type="match status" value="1"/>
</dbReference>
<evidence type="ECO:0000313" key="5">
    <source>
        <dbReference type="EMBL" id="PTW49323.1"/>
    </source>
</evidence>
<dbReference type="AlphaFoldDB" id="A0A2T5UCV7"/>
<dbReference type="SUPFAM" id="SSF56349">
    <property type="entry name" value="DNA breaking-rejoining enzymes"/>
    <property type="match status" value="1"/>
</dbReference>
<evidence type="ECO:0000256" key="3">
    <source>
        <dbReference type="ARBA" id="ARBA00023172"/>
    </source>
</evidence>
<keyword evidence="3" id="KW-0233">DNA recombination</keyword>
<evidence type="ECO:0000256" key="2">
    <source>
        <dbReference type="ARBA" id="ARBA00022908"/>
    </source>
</evidence>
<dbReference type="Pfam" id="PF13356">
    <property type="entry name" value="Arm-DNA-bind_3"/>
    <property type="match status" value="1"/>
</dbReference>
<dbReference type="Pfam" id="PF00589">
    <property type="entry name" value="Phage_integrase"/>
    <property type="match status" value="1"/>
</dbReference>
<dbReference type="GO" id="GO:0003677">
    <property type="term" value="F:DNA binding"/>
    <property type="evidence" value="ECO:0007669"/>
    <property type="project" value="InterPro"/>
</dbReference>
<gene>
    <name evidence="5" type="ORF">C8J25_101831</name>
</gene>
<dbReference type="GO" id="GO:0006310">
    <property type="term" value="P:DNA recombination"/>
    <property type="evidence" value="ECO:0007669"/>
    <property type="project" value="UniProtKB-KW"/>
</dbReference>
<dbReference type="InterPro" id="IPR038488">
    <property type="entry name" value="Integrase_DNA-bd_sf"/>
</dbReference>
<dbReference type="InterPro" id="IPR011010">
    <property type="entry name" value="DNA_brk_join_enz"/>
</dbReference>
<dbReference type="InterPro" id="IPR025166">
    <property type="entry name" value="Integrase_DNA_bind_dom"/>
</dbReference>
<keyword evidence="2" id="KW-0229">DNA integration</keyword>
<dbReference type="PROSITE" id="PS51898">
    <property type="entry name" value="TYR_RECOMBINASE"/>
    <property type="match status" value="1"/>
</dbReference>
<dbReference type="InterPro" id="IPR013762">
    <property type="entry name" value="Integrase-like_cat_sf"/>
</dbReference>
<protein>
    <submittedName>
        <fullName evidence="5">Site-specific recombinase XerD</fullName>
    </submittedName>
</protein>
<reference evidence="5 6" key="1">
    <citation type="submission" date="2018-04" db="EMBL/GenBank/DDBJ databases">
        <title>Genomic Encyclopedia of Type Strains, Phase III (KMG-III): the genomes of soil and plant-associated and newly described type strains.</title>
        <authorList>
            <person name="Whitman W."/>
        </authorList>
    </citation>
    <scope>NUCLEOTIDE SEQUENCE [LARGE SCALE GENOMIC DNA]</scope>
    <source>
        <strain evidence="5 6">MA-olki</strain>
    </source>
</reference>
<organism evidence="5 6">
    <name type="scientific">Sphingomonas faeni</name>
    <dbReference type="NCBI Taxonomy" id="185950"/>
    <lineage>
        <taxon>Bacteria</taxon>
        <taxon>Pseudomonadati</taxon>
        <taxon>Pseudomonadota</taxon>
        <taxon>Alphaproteobacteria</taxon>
        <taxon>Sphingomonadales</taxon>
        <taxon>Sphingomonadaceae</taxon>
        <taxon>Sphingomonas</taxon>
    </lineage>
</organism>
<dbReference type="Proteomes" id="UP000244013">
    <property type="component" value="Unassembled WGS sequence"/>
</dbReference>
<accession>A0A2T5UCV7</accession>
<dbReference type="GO" id="GO:0015074">
    <property type="term" value="P:DNA integration"/>
    <property type="evidence" value="ECO:0007669"/>
    <property type="project" value="UniProtKB-KW"/>
</dbReference>
<evidence type="ECO:0000259" key="4">
    <source>
        <dbReference type="PROSITE" id="PS51898"/>
    </source>
</evidence>
<proteinExistence type="inferred from homology"/>
<dbReference type="PANTHER" id="PTHR30629:SF2">
    <property type="entry name" value="PROPHAGE INTEGRASE INTS-RELATED"/>
    <property type="match status" value="1"/>
</dbReference>
<name>A0A2T5UCV7_9SPHN</name>
<dbReference type="Gene3D" id="3.30.160.390">
    <property type="entry name" value="Integrase, DNA-binding domain"/>
    <property type="match status" value="1"/>
</dbReference>
<dbReference type="InterPro" id="IPR050808">
    <property type="entry name" value="Phage_Integrase"/>
</dbReference>
<evidence type="ECO:0000313" key="6">
    <source>
        <dbReference type="Proteomes" id="UP000244013"/>
    </source>
</evidence>
<comment type="similarity">
    <text evidence="1">Belongs to the 'phage' integrase family.</text>
</comment>
<feature type="domain" description="Tyr recombinase" evidence="4">
    <location>
        <begin position="207"/>
        <end position="383"/>
    </location>
</feature>
<sequence length="410" mass="45112">MATVQPFTPRTLDNLKEGALTDPITPGLTIDAAGGVKTWRYKRKVQGTAFVFKKVLGTFPKVNIADARTAARAFNVMVEAGIDPRADAKAQAAAGMTVADAHALYMAYVRSGERKVLKAGTIKEKVEIYTRDMAALHSKPIHTVTDDDLWEIVETKGETATTRANRLAAEMKVFFSWCASRRGKKAGVGLADDPSRTLSGSYYAQKHRTRFLSGNELSLFLQALALEGGIYRRALGLLLLTAARRNEVLEGKMSEFEDGLWSIPGARTKNSLTHRVPLAAWGRALIAGINSEWLVASTRLDNGPMTAGWPKVIERIRLKMEELGGCDVEHFTPHDLRRTFRSNTTRLKIPLEVAEACLNHKKRGLIEIYDGYDMLDEKRDAFAAWEAKLIEVATKAGVADKLGMPSPQGA</sequence>
<dbReference type="InterPro" id="IPR002104">
    <property type="entry name" value="Integrase_catalytic"/>
</dbReference>
<dbReference type="EMBL" id="QAYE01000001">
    <property type="protein sequence ID" value="PTW49323.1"/>
    <property type="molecule type" value="Genomic_DNA"/>
</dbReference>
<evidence type="ECO:0000256" key="1">
    <source>
        <dbReference type="ARBA" id="ARBA00008857"/>
    </source>
</evidence>